<dbReference type="InterPro" id="IPR038765">
    <property type="entry name" value="Papain-like_cys_pep_sf"/>
</dbReference>
<accession>A0A1W1V8A4</accession>
<feature type="domain" description="Transglutaminase-like" evidence="1">
    <location>
        <begin position="53"/>
        <end position="141"/>
    </location>
</feature>
<name>A0A1W1V8A4_9DEIO</name>
<keyword evidence="3" id="KW-1185">Reference proteome</keyword>
<reference evidence="2 3" key="1">
    <citation type="submission" date="2017-04" db="EMBL/GenBank/DDBJ databases">
        <authorList>
            <person name="Afonso C.L."/>
            <person name="Miller P.J."/>
            <person name="Scott M.A."/>
            <person name="Spackman E."/>
            <person name="Goraichik I."/>
            <person name="Dimitrov K.M."/>
            <person name="Suarez D.L."/>
            <person name="Swayne D.E."/>
        </authorList>
    </citation>
    <scope>NUCLEOTIDE SEQUENCE [LARGE SCALE GENOMIC DNA]</scope>
    <source>
        <strain evidence="2 3">KR-140</strain>
    </source>
</reference>
<dbReference type="STRING" id="695939.SAMN00790413_00469"/>
<dbReference type="Proteomes" id="UP000192582">
    <property type="component" value="Unassembled WGS sequence"/>
</dbReference>
<dbReference type="InterPro" id="IPR002931">
    <property type="entry name" value="Transglutaminase-like"/>
</dbReference>
<proteinExistence type="predicted"/>
<dbReference type="GO" id="GO:0006508">
    <property type="term" value="P:proteolysis"/>
    <property type="evidence" value="ECO:0007669"/>
    <property type="project" value="UniProtKB-KW"/>
</dbReference>
<evidence type="ECO:0000313" key="3">
    <source>
        <dbReference type="Proteomes" id="UP000192582"/>
    </source>
</evidence>
<organism evidence="2 3">
    <name type="scientific">Deinococcus hopiensis KR-140</name>
    <dbReference type="NCBI Taxonomy" id="695939"/>
    <lineage>
        <taxon>Bacteria</taxon>
        <taxon>Thermotogati</taxon>
        <taxon>Deinococcota</taxon>
        <taxon>Deinococci</taxon>
        <taxon>Deinococcales</taxon>
        <taxon>Deinococcaceae</taxon>
        <taxon>Deinococcus</taxon>
    </lineage>
</organism>
<keyword evidence="2" id="KW-0645">Protease</keyword>
<gene>
    <name evidence="2" type="ORF">SAMN00790413_00469</name>
</gene>
<dbReference type="AlphaFoldDB" id="A0A1W1V8A4"/>
<dbReference type="RefSeq" id="WP_084048133.1">
    <property type="nucleotide sequence ID" value="NZ_FWWU01000009.1"/>
</dbReference>
<dbReference type="SUPFAM" id="SSF54001">
    <property type="entry name" value="Cysteine proteinases"/>
    <property type="match status" value="1"/>
</dbReference>
<evidence type="ECO:0000313" key="2">
    <source>
        <dbReference type="EMBL" id="SMB89545.1"/>
    </source>
</evidence>
<sequence length="279" mass="30981">MNAFAAHTPYTAPGKYAALLRALPADPRAAAACWRGLTAHYRATPDLPAGREEDKQARWVADILACLLHRSGQPLTQPRTPSERFAGCCRDDALLLVAGLRERGVPARLRIGWAPYLNPDFVHDHVVAEWYGGTHWVRGDPEMDPTRFPFDTMDLPPGTFQTAGEAWLTFRTGTLSPTRYGVAPGLFGGPTMLRDYVIRELAALTGHELLLWDSWGLMHVRFEELSEAQLALLDGVAQACGTEDALTWQRLAAHPDLRVPDEVDTYDFEGGARRTPLRR</sequence>
<evidence type="ECO:0000259" key="1">
    <source>
        <dbReference type="Pfam" id="PF01841"/>
    </source>
</evidence>
<keyword evidence="2" id="KW-0378">Hydrolase</keyword>
<dbReference type="EMBL" id="FWWU01000009">
    <property type="protein sequence ID" value="SMB89545.1"/>
    <property type="molecule type" value="Genomic_DNA"/>
</dbReference>
<dbReference type="GO" id="GO:0008233">
    <property type="term" value="F:peptidase activity"/>
    <property type="evidence" value="ECO:0007669"/>
    <property type="project" value="UniProtKB-KW"/>
</dbReference>
<dbReference type="OrthoDB" id="148799at2"/>
<dbReference type="Gene3D" id="3.10.620.30">
    <property type="match status" value="1"/>
</dbReference>
<dbReference type="Pfam" id="PF01841">
    <property type="entry name" value="Transglut_core"/>
    <property type="match status" value="1"/>
</dbReference>
<protein>
    <submittedName>
        <fullName evidence="2">Transglutaminase-like enzymes, putative cysteine proteases</fullName>
    </submittedName>
</protein>